<proteinExistence type="inferred from homology"/>
<dbReference type="InterPro" id="IPR015797">
    <property type="entry name" value="NUDIX_hydrolase-like_dom_sf"/>
</dbReference>
<accession>A0AA41X8U0</accession>
<dbReference type="PROSITE" id="PS51462">
    <property type="entry name" value="NUDIX"/>
    <property type="match status" value="1"/>
</dbReference>
<gene>
    <name evidence="4" type="ORF">NK662_20165</name>
</gene>
<protein>
    <submittedName>
        <fullName evidence="4">NUDIX domain-containing protein</fullName>
    </submittedName>
</protein>
<dbReference type="EMBL" id="JANCLT010000015">
    <property type="protein sequence ID" value="MCP8970837.1"/>
    <property type="molecule type" value="Genomic_DNA"/>
</dbReference>
<evidence type="ECO:0000313" key="5">
    <source>
        <dbReference type="Proteomes" id="UP001156102"/>
    </source>
</evidence>
<comment type="caution">
    <text evidence="4">The sequence shown here is derived from an EMBL/GenBank/DDBJ whole genome shotgun (WGS) entry which is preliminary data.</text>
</comment>
<reference evidence="4" key="1">
    <citation type="submission" date="2022-07" db="EMBL/GenBank/DDBJ databases">
        <authorList>
            <person name="Li W.-J."/>
            <person name="Deng Q.-Q."/>
        </authorList>
    </citation>
    <scope>NUCLEOTIDE SEQUENCE</scope>
    <source>
        <strain evidence="4">SYSU M60031</strain>
    </source>
</reference>
<dbReference type="InterPro" id="IPR000086">
    <property type="entry name" value="NUDIX_hydrolase_dom"/>
</dbReference>
<dbReference type="AlphaFoldDB" id="A0AA41X8U0"/>
<dbReference type="PANTHER" id="PTHR43736">
    <property type="entry name" value="ADP-RIBOSE PYROPHOSPHATASE"/>
    <property type="match status" value="1"/>
</dbReference>
<evidence type="ECO:0000256" key="2">
    <source>
        <dbReference type="SAM" id="MobiDB-lite"/>
    </source>
</evidence>
<feature type="domain" description="Nudix hydrolase" evidence="3">
    <location>
        <begin position="1"/>
        <end position="137"/>
    </location>
</feature>
<evidence type="ECO:0000256" key="1">
    <source>
        <dbReference type="ARBA" id="ARBA00005582"/>
    </source>
</evidence>
<evidence type="ECO:0000259" key="3">
    <source>
        <dbReference type="PROSITE" id="PS51462"/>
    </source>
</evidence>
<evidence type="ECO:0000313" key="4">
    <source>
        <dbReference type="EMBL" id="MCP8970837.1"/>
    </source>
</evidence>
<organism evidence="4 5">
    <name type="scientific">Ectobacillus ponti</name>
    <dbReference type="NCBI Taxonomy" id="2961894"/>
    <lineage>
        <taxon>Bacteria</taxon>
        <taxon>Bacillati</taxon>
        <taxon>Bacillota</taxon>
        <taxon>Bacilli</taxon>
        <taxon>Bacillales</taxon>
        <taxon>Bacillaceae</taxon>
        <taxon>Ectobacillus</taxon>
    </lineage>
</organism>
<sequence length="143" mass="16137">MGLFIVNVEAALYRDGRWLIIQRGLQEKHAPGALALVGGKADYHGSEPDILEKTVRREVGEEVGLEAGQVHYVHSSSFQTDYGVHVMNIVFLCENPRGEAYAKSPEEVGQLLWMTYEETMEHPDMPPRTKESLRRAEQVRSSL</sequence>
<dbReference type="CDD" id="cd02883">
    <property type="entry name" value="NUDIX_Hydrolase"/>
    <property type="match status" value="1"/>
</dbReference>
<keyword evidence="5" id="KW-1185">Reference proteome</keyword>
<name>A0AA41X8U0_9BACI</name>
<feature type="region of interest" description="Disordered" evidence="2">
    <location>
        <begin position="121"/>
        <end position="143"/>
    </location>
</feature>
<dbReference type="RefSeq" id="WP_254760764.1">
    <property type="nucleotide sequence ID" value="NZ_JANCLT010000015.1"/>
</dbReference>
<dbReference type="Proteomes" id="UP001156102">
    <property type="component" value="Unassembled WGS sequence"/>
</dbReference>
<dbReference type="PANTHER" id="PTHR43736:SF1">
    <property type="entry name" value="DIHYDRONEOPTERIN TRIPHOSPHATE DIPHOSPHATASE"/>
    <property type="match status" value="1"/>
</dbReference>
<dbReference type="SUPFAM" id="SSF55811">
    <property type="entry name" value="Nudix"/>
    <property type="match status" value="1"/>
</dbReference>
<dbReference type="Pfam" id="PF00293">
    <property type="entry name" value="NUDIX"/>
    <property type="match status" value="1"/>
</dbReference>
<dbReference type="Gene3D" id="3.90.79.10">
    <property type="entry name" value="Nucleoside Triphosphate Pyrophosphohydrolase"/>
    <property type="match status" value="1"/>
</dbReference>
<comment type="similarity">
    <text evidence="1">Belongs to the Nudix hydrolase family.</text>
</comment>